<evidence type="ECO:0000313" key="2">
    <source>
        <dbReference type="EMBL" id="MXY32744.1"/>
    </source>
</evidence>
<dbReference type="SUPFAM" id="SSF53474">
    <property type="entry name" value="alpha/beta-Hydrolases"/>
    <property type="match status" value="1"/>
</dbReference>
<accession>A0A6B0XVN6</accession>
<gene>
    <name evidence="2" type="ORF">F4Y60_01370</name>
</gene>
<dbReference type="Gene3D" id="3.40.50.1820">
    <property type="entry name" value="alpha/beta hydrolase"/>
    <property type="match status" value="1"/>
</dbReference>
<name>A0A6B0XVN6_9RHOB</name>
<evidence type="ECO:0008006" key="3">
    <source>
        <dbReference type="Google" id="ProtNLM"/>
    </source>
</evidence>
<dbReference type="AlphaFoldDB" id="A0A6B0XVN6"/>
<reference evidence="2" key="1">
    <citation type="submission" date="2019-09" db="EMBL/GenBank/DDBJ databases">
        <title>Characterisation of the sponge microbiome using genome-centric metagenomics.</title>
        <authorList>
            <person name="Engelberts J.P."/>
            <person name="Robbins S.J."/>
            <person name="De Goeij J.M."/>
            <person name="Aranda M."/>
            <person name="Bell S.C."/>
            <person name="Webster N.S."/>
        </authorList>
    </citation>
    <scope>NUCLEOTIDE SEQUENCE</scope>
    <source>
        <strain evidence="2">SB0664_bin_43</strain>
    </source>
</reference>
<organism evidence="2">
    <name type="scientific">Boseongicola sp. SB0664_bin_43</name>
    <dbReference type="NCBI Taxonomy" id="2604844"/>
    <lineage>
        <taxon>Bacteria</taxon>
        <taxon>Pseudomonadati</taxon>
        <taxon>Pseudomonadota</taxon>
        <taxon>Alphaproteobacteria</taxon>
        <taxon>Rhodobacterales</taxon>
        <taxon>Paracoccaceae</taxon>
        <taxon>Boseongicola</taxon>
    </lineage>
</organism>
<feature type="non-terminal residue" evidence="2">
    <location>
        <position position="63"/>
    </location>
</feature>
<dbReference type="EMBL" id="VXRY01000056">
    <property type="protein sequence ID" value="MXY32744.1"/>
    <property type="molecule type" value="Genomic_DNA"/>
</dbReference>
<protein>
    <recommendedName>
        <fullName evidence="3">Alpha/beta hydrolase</fullName>
    </recommendedName>
</protein>
<feature type="region of interest" description="Disordered" evidence="1">
    <location>
        <begin position="1"/>
        <end position="20"/>
    </location>
</feature>
<proteinExistence type="predicted"/>
<evidence type="ECO:0000256" key="1">
    <source>
        <dbReference type="SAM" id="MobiDB-lite"/>
    </source>
</evidence>
<sequence length="63" mass="6509">MADFAISPDGTRIAHETGGSGAPLILVHGASGDRTSTPALLASLEETHAVYTSTRPPAPPRER</sequence>
<comment type="caution">
    <text evidence="2">The sequence shown here is derived from an EMBL/GenBank/DDBJ whole genome shotgun (WGS) entry which is preliminary data.</text>
</comment>
<dbReference type="InterPro" id="IPR029058">
    <property type="entry name" value="AB_hydrolase_fold"/>
</dbReference>